<keyword evidence="1" id="KW-0732">Signal</keyword>
<feature type="signal peptide" evidence="1">
    <location>
        <begin position="1"/>
        <end position="29"/>
    </location>
</feature>
<gene>
    <name evidence="2" type="ORF">AVDCRST_MAG77-5896</name>
</gene>
<dbReference type="AlphaFoldDB" id="A0A6J4KFX4"/>
<proteinExistence type="predicted"/>
<dbReference type="EMBL" id="CADCTC010000308">
    <property type="protein sequence ID" value="CAA9303776.1"/>
    <property type="molecule type" value="Genomic_DNA"/>
</dbReference>
<accession>A0A6J4KFX4</accession>
<name>A0A6J4KFX4_9CHLR</name>
<sequence length="504" mass="56129">MSTLLTRALSRGAMLAAGATALRATVAAAAGSRNGQQTALLSERDKVAHLLRRAGFGYSQAELDEYAKLGVNGAVDRLLAYDQVADTALDQRLEQAKLNLYNTGDLQRWWLLRMLYTRRPLQEKMTLFWHGLLVSGTGKVGIQQPKADAPPDAPKPLHHMLNQNVFFRENALADFGRLLKGISRDPAMVIYLDSNQNRKGKPNENYARELMELFTLGIAGPDGSPNYSEQDVREAARAFTGWGLNREQEFAYNAGQHDGGQKTIFGKTGPFNGDDVIGLILQHPSCAYYLSRRMWQFFAYDAPTLETLRPVMDAFKATNGSASAMLRAIFTHSAFYSELAYRAVPKSPVEYLASFGRALELDTNATGFQSSAQRMAQTLFNPPNVAGWPGGAQWFNSTTWLERLNQLNRVITIRKDTNTQPVDLFGMLQRSSLDSPEKVVDHFLKLLVDGQVRPEQRQTLIDYVKEGNLWPKPGVQLKASDAIVDRKVRGVVYLIAAMPEFHLA</sequence>
<reference evidence="2" key="1">
    <citation type="submission" date="2020-02" db="EMBL/GenBank/DDBJ databases">
        <authorList>
            <person name="Meier V. D."/>
        </authorList>
    </citation>
    <scope>NUCLEOTIDE SEQUENCE</scope>
    <source>
        <strain evidence="2">AVDCRST_MAG77</strain>
    </source>
</reference>
<feature type="chain" id="PRO_5027115605" evidence="1">
    <location>
        <begin position="30"/>
        <end position="504"/>
    </location>
</feature>
<evidence type="ECO:0000256" key="1">
    <source>
        <dbReference type="SAM" id="SignalP"/>
    </source>
</evidence>
<organism evidence="2">
    <name type="scientific">uncultured Chloroflexota bacterium</name>
    <dbReference type="NCBI Taxonomy" id="166587"/>
    <lineage>
        <taxon>Bacteria</taxon>
        <taxon>Bacillati</taxon>
        <taxon>Chloroflexota</taxon>
        <taxon>environmental samples</taxon>
    </lineage>
</organism>
<protein>
    <submittedName>
        <fullName evidence="2">PROBABLE SIGNAL PEPTIDE PROTEIN</fullName>
    </submittedName>
</protein>
<evidence type="ECO:0000313" key="2">
    <source>
        <dbReference type="EMBL" id="CAA9303776.1"/>
    </source>
</evidence>
<dbReference type="InterPro" id="IPR014917">
    <property type="entry name" value="DUF1800"/>
</dbReference>
<dbReference type="Pfam" id="PF08811">
    <property type="entry name" value="DUF1800"/>
    <property type="match status" value="1"/>
</dbReference>